<keyword evidence="3" id="KW-1185">Reference proteome</keyword>
<evidence type="ECO:0000313" key="2">
    <source>
        <dbReference type="EMBL" id="KAL1883252.1"/>
    </source>
</evidence>
<evidence type="ECO:0000256" key="1">
    <source>
        <dbReference type="SAM" id="MobiDB-lite"/>
    </source>
</evidence>
<protein>
    <submittedName>
        <fullName evidence="2">Uncharacterized protein</fullName>
    </submittedName>
</protein>
<sequence length="401" mass="46055">MTPHNSENHVPNFNAQEPQQARKATVQDLGDGEHLAVFTRALSNVTSTDIARSTYAQIVDGLPLKKILIQMPNRPERGHSVYGHTELCDGVLDRISHSQESFDLQVLQFKSHLVHRYLAASLGSRDFKGSLIEIIAVSVHQIPTYLHKLGLNLGNHACPHNEDTGIPTFLFHDYYKNIDQYPNGVAGAVGYWAEAEILGGVALFDRRQQQKPLKDSGEVFLPHNRGEDVYRNLKLLDPEDWEIFDVMLSEYRALTQHFLDNPDAIYSHTNREEMTYRIWQLLPEQKKSLLDFLLARPGEMESPLPIHPSEKNLFRVDPEDPITETRIYRDVWERKPLGEKGRDQRLRHCRGDRMNYSTPADEHRSKTRGWLHNELIWQIGILESKAQNAAEARQRLNSPNP</sequence>
<feature type="compositionally biased region" description="Polar residues" evidence="1">
    <location>
        <begin position="1"/>
        <end position="19"/>
    </location>
</feature>
<organism evidence="2 3">
    <name type="scientific">Diaporthe australafricana</name>
    <dbReference type="NCBI Taxonomy" id="127596"/>
    <lineage>
        <taxon>Eukaryota</taxon>
        <taxon>Fungi</taxon>
        <taxon>Dikarya</taxon>
        <taxon>Ascomycota</taxon>
        <taxon>Pezizomycotina</taxon>
        <taxon>Sordariomycetes</taxon>
        <taxon>Sordariomycetidae</taxon>
        <taxon>Diaporthales</taxon>
        <taxon>Diaporthaceae</taxon>
        <taxon>Diaporthe</taxon>
    </lineage>
</organism>
<evidence type="ECO:0000313" key="3">
    <source>
        <dbReference type="Proteomes" id="UP001583177"/>
    </source>
</evidence>
<accession>A0ABR3Y5W1</accession>
<dbReference type="EMBL" id="JAWRVE010000002">
    <property type="protein sequence ID" value="KAL1883252.1"/>
    <property type="molecule type" value="Genomic_DNA"/>
</dbReference>
<reference evidence="2 3" key="1">
    <citation type="journal article" date="2024" name="IMA Fungus">
        <title>IMA Genome - F19 : A genome assembly and annotation guide to empower mycologists, including annotated draft genome sequences of Ceratocystis pirilliformis, Diaporthe australafricana, Fusarium ophioides, Paecilomyces lecythidis, and Sporothrix stenoceras.</title>
        <authorList>
            <person name="Aylward J."/>
            <person name="Wilson A.M."/>
            <person name="Visagie C.M."/>
            <person name="Spraker J."/>
            <person name="Barnes I."/>
            <person name="Buitendag C."/>
            <person name="Ceriani C."/>
            <person name="Del Mar Angel L."/>
            <person name="du Plessis D."/>
            <person name="Fuchs T."/>
            <person name="Gasser K."/>
            <person name="Kramer D."/>
            <person name="Li W."/>
            <person name="Munsamy K."/>
            <person name="Piso A."/>
            <person name="Price J.L."/>
            <person name="Sonnekus B."/>
            <person name="Thomas C."/>
            <person name="van der Nest A."/>
            <person name="van Dijk A."/>
            <person name="van Heerden A."/>
            <person name="van Vuuren N."/>
            <person name="Yilmaz N."/>
            <person name="Duong T.A."/>
            <person name="van der Merwe N.A."/>
            <person name="Wingfield M.J."/>
            <person name="Wingfield B.D."/>
        </authorList>
    </citation>
    <scope>NUCLEOTIDE SEQUENCE [LARGE SCALE GENOMIC DNA]</scope>
    <source>
        <strain evidence="2 3">CMW 18300</strain>
    </source>
</reference>
<name>A0ABR3Y5W1_9PEZI</name>
<feature type="region of interest" description="Disordered" evidence="1">
    <location>
        <begin position="1"/>
        <end position="26"/>
    </location>
</feature>
<comment type="caution">
    <text evidence="2">The sequence shown here is derived from an EMBL/GenBank/DDBJ whole genome shotgun (WGS) entry which is preliminary data.</text>
</comment>
<dbReference type="Proteomes" id="UP001583177">
    <property type="component" value="Unassembled WGS sequence"/>
</dbReference>
<gene>
    <name evidence="2" type="ORF">Daus18300_000310</name>
</gene>
<proteinExistence type="predicted"/>